<keyword evidence="1" id="KW-0732">Signal</keyword>
<evidence type="ECO:0008006" key="4">
    <source>
        <dbReference type="Google" id="ProtNLM"/>
    </source>
</evidence>
<dbReference type="EMBL" id="UARG01000017">
    <property type="protein sequence ID" value="SQA78545.1"/>
    <property type="molecule type" value="Genomic_DNA"/>
</dbReference>
<dbReference type="Proteomes" id="UP000249891">
    <property type="component" value="Unassembled WGS sequence"/>
</dbReference>
<sequence>MTKRFLFFQLILFALPCFAQQRVVNKLHESVEYVNIGIVGTNKGIISDENGYFSLEKLGAKPTDSIYFSHLSYQHKVLAYRDIKKEVQLTEAVINLPTTTLTMKTPKIRYVKSKGVTTPFTLYGEMKQYFQQHGGVLSELGDFISLSNDTQLTEFSIEIRKSTFYMAVLRVVVYQTDKEHKNFTPLIKEPIYIHLFPSDNPQTFTHKLSVLVPKGEMWVGVQFVEVRGKDDATITFNATTNKCWLRFPDNTIRQVNGGFGIPFTVKGYDIIKQ</sequence>
<feature type="signal peptide" evidence="1">
    <location>
        <begin position="1"/>
        <end position="19"/>
    </location>
</feature>
<organism evidence="2 3">
    <name type="scientific">Capnocytophaga ochracea</name>
    <dbReference type="NCBI Taxonomy" id="1018"/>
    <lineage>
        <taxon>Bacteria</taxon>
        <taxon>Pseudomonadati</taxon>
        <taxon>Bacteroidota</taxon>
        <taxon>Flavobacteriia</taxon>
        <taxon>Flavobacteriales</taxon>
        <taxon>Flavobacteriaceae</taxon>
        <taxon>Capnocytophaga</taxon>
    </lineage>
</organism>
<dbReference type="Pfam" id="PF13715">
    <property type="entry name" value="CarbopepD_reg_2"/>
    <property type="match status" value="1"/>
</dbReference>
<dbReference type="SUPFAM" id="SSF49464">
    <property type="entry name" value="Carboxypeptidase regulatory domain-like"/>
    <property type="match status" value="1"/>
</dbReference>
<dbReference type="AlphaFoldDB" id="A0A2X2RW01"/>
<evidence type="ECO:0000256" key="1">
    <source>
        <dbReference type="SAM" id="SignalP"/>
    </source>
</evidence>
<feature type="chain" id="PRO_5016052076" description="TonB-linked outer membrane protein, SusC/RagA family" evidence="1">
    <location>
        <begin position="20"/>
        <end position="273"/>
    </location>
</feature>
<proteinExistence type="predicted"/>
<accession>A0A2X2RW01</accession>
<name>A0A2X2RW01_CAPOC</name>
<dbReference type="RefSeq" id="WP_128091648.1">
    <property type="nucleotide sequence ID" value="NZ_UARG01000017.1"/>
</dbReference>
<reference evidence="2 3" key="1">
    <citation type="submission" date="2018-06" db="EMBL/GenBank/DDBJ databases">
        <authorList>
            <consortium name="Pathogen Informatics"/>
            <person name="Doyle S."/>
        </authorList>
    </citation>
    <scope>NUCLEOTIDE SEQUENCE [LARGE SCALE GENOMIC DNA]</scope>
    <source>
        <strain evidence="2 3">NCTC11546</strain>
    </source>
</reference>
<dbReference type="InterPro" id="IPR008969">
    <property type="entry name" value="CarboxyPept-like_regulatory"/>
</dbReference>
<evidence type="ECO:0000313" key="3">
    <source>
        <dbReference type="Proteomes" id="UP000249891"/>
    </source>
</evidence>
<gene>
    <name evidence="2" type="ORF">NCTC11546_01784</name>
</gene>
<evidence type="ECO:0000313" key="2">
    <source>
        <dbReference type="EMBL" id="SQA78545.1"/>
    </source>
</evidence>
<protein>
    <recommendedName>
        <fullName evidence="4">TonB-linked outer membrane protein, SusC/RagA family</fullName>
    </recommendedName>
</protein>